<dbReference type="PROSITE" id="PS50068">
    <property type="entry name" value="LDLRA_2"/>
    <property type="match status" value="1"/>
</dbReference>
<sequence length="183" mass="19827">MCRRSRIRYEGGNGNQCKEDEFRCKGGPCVYSTLVCDGKTDCPAGDDEDERCDQCAYPNNCSHVCTNTIDGPKCSCPQGMILGSNEKTCEDGTIHFAVSGEKGCGAEEESETPHLVPNEEKHEKGTELQLANQKSCDEGEFDLFSEHATSGNNLLAKALGLTRNKRSVELLSSTEVPPKAVAD</sequence>
<dbReference type="EMBL" id="BTSX01000005">
    <property type="protein sequence ID" value="GMS99098.1"/>
    <property type="molecule type" value="Genomic_DNA"/>
</dbReference>
<dbReference type="SUPFAM" id="SSF57196">
    <property type="entry name" value="EGF/Laminin"/>
    <property type="match status" value="1"/>
</dbReference>
<protein>
    <recommendedName>
        <fullName evidence="5">EGF-like domain-containing protein</fullName>
    </recommendedName>
</protein>
<dbReference type="PANTHER" id="PTHR22722:SF14">
    <property type="entry name" value="MEGALIN, ISOFORM A"/>
    <property type="match status" value="1"/>
</dbReference>
<proteinExistence type="predicted"/>
<accession>A0AAV5TXZ7</accession>
<dbReference type="GO" id="GO:0006898">
    <property type="term" value="P:receptor-mediated endocytosis"/>
    <property type="evidence" value="ECO:0007669"/>
    <property type="project" value="TreeGrafter"/>
</dbReference>
<dbReference type="InterPro" id="IPR002172">
    <property type="entry name" value="LDrepeatLR_classA_rpt"/>
</dbReference>
<feature type="disulfide bond" evidence="3">
    <location>
        <begin position="24"/>
        <end position="42"/>
    </location>
</feature>
<gene>
    <name evidence="6" type="ORF">PENTCL1PPCAC_21273</name>
</gene>
<dbReference type="PANTHER" id="PTHR22722">
    <property type="entry name" value="LOW-DENSITY LIPOPROTEIN RECEPTOR-RELATED PROTEIN 2-RELATED"/>
    <property type="match status" value="1"/>
</dbReference>
<name>A0AAV5TXZ7_9BILA</name>
<evidence type="ECO:0000259" key="5">
    <source>
        <dbReference type="SMART" id="SM00181"/>
    </source>
</evidence>
<evidence type="ECO:0000313" key="7">
    <source>
        <dbReference type="Proteomes" id="UP001432027"/>
    </source>
</evidence>
<reference evidence="6" key="1">
    <citation type="submission" date="2023-10" db="EMBL/GenBank/DDBJ databases">
        <title>Genome assembly of Pristionchus species.</title>
        <authorList>
            <person name="Yoshida K."/>
            <person name="Sommer R.J."/>
        </authorList>
    </citation>
    <scope>NUCLEOTIDE SEQUENCE</scope>
    <source>
        <strain evidence="6">RS0144</strain>
    </source>
</reference>
<comment type="subcellular location">
    <subcellularLocation>
        <location evidence="1">Endomembrane system</location>
    </subcellularLocation>
</comment>
<dbReference type="GO" id="GO:0012505">
    <property type="term" value="C:endomembrane system"/>
    <property type="evidence" value="ECO:0007669"/>
    <property type="project" value="UniProtKB-SubCell"/>
</dbReference>
<feature type="disulfide bond" evidence="3">
    <location>
        <begin position="17"/>
        <end position="29"/>
    </location>
</feature>
<dbReference type="InterPro" id="IPR000742">
    <property type="entry name" value="EGF"/>
</dbReference>
<comment type="caution">
    <text evidence="3">Lacks conserved residue(s) required for the propagation of feature annotation.</text>
</comment>
<keyword evidence="2 3" id="KW-1015">Disulfide bond</keyword>
<feature type="domain" description="EGF-like" evidence="5">
    <location>
        <begin position="54"/>
        <end position="90"/>
    </location>
</feature>
<keyword evidence="7" id="KW-1185">Reference proteome</keyword>
<dbReference type="InterPro" id="IPR036055">
    <property type="entry name" value="LDL_receptor-like_sf"/>
</dbReference>
<dbReference type="Proteomes" id="UP001432027">
    <property type="component" value="Unassembled WGS sequence"/>
</dbReference>
<organism evidence="6 7">
    <name type="scientific">Pristionchus entomophagus</name>
    <dbReference type="NCBI Taxonomy" id="358040"/>
    <lineage>
        <taxon>Eukaryota</taxon>
        <taxon>Metazoa</taxon>
        <taxon>Ecdysozoa</taxon>
        <taxon>Nematoda</taxon>
        <taxon>Chromadorea</taxon>
        <taxon>Rhabditida</taxon>
        <taxon>Rhabditina</taxon>
        <taxon>Diplogasteromorpha</taxon>
        <taxon>Diplogasteroidea</taxon>
        <taxon>Neodiplogasteridae</taxon>
        <taxon>Pristionchus</taxon>
    </lineage>
</organism>
<dbReference type="SMART" id="SM00181">
    <property type="entry name" value="EGF"/>
    <property type="match status" value="1"/>
</dbReference>
<dbReference type="GO" id="GO:0043235">
    <property type="term" value="C:receptor complex"/>
    <property type="evidence" value="ECO:0007669"/>
    <property type="project" value="TreeGrafter"/>
</dbReference>
<evidence type="ECO:0000256" key="3">
    <source>
        <dbReference type="PROSITE-ProRule" id="PRU00124"/>
    </source>
</evidence>
<evidence type="ECO:0000256" key="2">
    <source>
        <dbReference type="ARBA" id="ARBA00023157"/>
    </source>
</evidence>
<dbReference type="AlphaFoldDB" id="A0AAV5TXZ7"/>
<dbReference type="Gene3D" id="4.10.400.10">
    <property type="entry name" value="Low-density Lipoprotein Receptor"/>
    <property type="match status" value="1"/>
</dbReference>
<evidence type="ECO:0000256" key="4">
    <source>
        <dbReference type="SAM" id="MobiDB-lite"/>
    </source>
</evidence>
<feature type="region of interest" description="Disordered" evidence="4">
    <location>
        <begin position="103"/>
        <end position="125"/>
    </location>
</feature>
<dbReference type="GO" id="GO:0042562">
    <property type="term" value="F:hormone binding"/>
    <property type="evidence" value="ECO:0007669"/>
    <property type="project" value="TreeGrafter"/>
</dbReference>
<dbReference type="GO" id="GO:0016324">
    <property type="term" value="C:apical plasma membrane"/>
    <property type="evidence" value="ECO:0007669"/>
    <property type="project" value="TreeGrafter"/>
</dbReference>
<dbReference type="CDD" id="cd00112">
    <property type="entry name" value="LDLa"/>
    <property type="match status" value="1"/>
</dbReference>
<dbReference type="InterPro" id="IPR051221">
    <property type="entry name" value="LDLR-related"/>
</dbReference>
<dbReference type="SUPFAM" id="SSF57424">
    <property type="entry name" value="LDL receptor-like module"/>
    <property type="match status" value="1"/>
</dbReference>
<evidence type="ECO:0000256" key="1">
    <source>
        <dbReference type="ARBA" id="ARBA00004308"/>
    </source>
</evidence>
<dbReference type="Gene3D" id="2.10.25.10">
    <property type="entry name" value="Laminin"/>
    <property type="match status" value="1"/>
</dbReference>
<feature type="non-terminal residue" evidence="6">
    <location>
        <position position="183"/>
    </location>
</feature>
<evidence type="ECO:0000313" key="6">
    <source>
        <dbReference type="EMBL" id="GMS99098.1"/>
    </source>
</evidence>
<dbReference type="SMART" id="SM00192">
    <property type="entry name" value="LDLa"/>
    <property type="match status" value="1"/>
</dbReference>
<dbReference type="Pfam" id="PF00057">
    <property type="entry name" value="Ldl_recept_a"/>
    <property type="match status" value="1"/>
</dbReference>
<comment type="caution">
    <text evidence="6">The sequence shown here is derived from an EMBL/GenBank/DDBJ whole genome shotgun (WGS) entry which is preliminary data.</text>
</comment>